<organism evidence="1">
    <name type="scientific">uncultured bacterium contig00026</name>
    <dbReference type="NCBI Taxonomy" id="1181515"/>
    <lineage>
        <taxon>Bacteria</taxon>
        <taxon>environmental samples</taxon>
    </lineage>
</organism>
<dbReference type="EMBL" id="JQ844167">
    <property type="protein sequence ID" value="AGS51656.1"/>
    <property type="molecule type" value="Genomic_DNA"/>
</dbReference>
<reference evidence="1" key="1">
    <citation type="submission" date="2012-03" db="EMBL/GenBank/DDBJ databases">
        <title>Functional metagenomics reveals considerable lignocellulase gene clusters in the gut microbiome of a wood-feeding higher termite.</title>
        <authorList>
            <person name="Liu N."/>
        </authorList>
    </citation>
    <scope>NUCLEOTIDE SEQUENCE</scope>
</reference>
<evidence type="ECO:0008006" key="2">
    <source>
        <dbReference type="Google" id="ProtNLM"/>
    </source>
</evidence>
<accession>A0A806KAN5</accession>
<dbReference type="AlphaFoldDB" id="A0A806KAN5"/>
<protein>
    <recommendedName>
        <fullName evidence="2">Transposase</fullName>
    </recommendedName>
</protein>
<sequence length="185" mass="21843">MYQIFFLDCELFPGNAKFKRRYFYQEEDEHDRLSELSEILFYELPKLEQWFKDFKEGKAGTENLTSEQNWCIYMKYRHVRQARALIENLCRKEEGIMKAEKSVHNVSRSYDRFARMLSRKIGKIDHDIEIMEAKEEAIEEGRAEGRAKGRAEGMEKGIGIGQTQVLDLMAQGFSLEEIRQKLGKK</sequence>
<evidence type="ECO:0000313" key="1">
    <source>
        <dbReference type="EMBL" id="AGS51656.1"/>
    </source>
</evidence>
<proteinExistence type="predicted"/>
<name>A0A806KAN5_9BACT</name>